<sequence>MNCPSCGALLALRDPGLPYSTCGYCQSLIRRSNGTAEAVGTVASLPLDVSPIQIGTMFTIEGSSAIAVGRVRWGWSDGSWNEWFLRVDDGRHYWLGEAMGMYMLTSEYPAALEVPAIRNFAGGNPMAVAATVKAGGKWFHAVDVKEAACLGSEGDLPFPTFAGRTMTNADFRNADGDALSVQRDDDGTTVWLGHWSDLAALQPRNLRRIEGWTVPGELA</sequence>
<proteinExistence type="predicted"/>
<gene>
    <name evidence="2" type="ORF">POM99_18015</name>
</gene>
<dbReference type="Pfam" id="PF13785">
    <property type="entry name" value="DUF4178"/>
    <property type="match status" value="1"/>
</dbReference>
<dbReference type="InterPro" id="IPR025235">
    <property type="entry name" value="DUF4178"/>
</dbReference>
<feature type="domain" description="DUF4178" evidence="1">
    <location>
        <begin position="53"/>
        <end position="195"/>
    </location>
</feature>
<evidence type="ECO:0000259" key="1">
    <source>
        <dbReference type="Pfam" id="PF13785"/>
    </source>
</evidence>
<organism evidence="2 3">
    <name type="scientific">Novosphingobium cyanobacteriorum</name>
    <dbReference type="NCBI Taxonomy" id="3024215"/>
    <lineage>
        <taxon>Bacteria</taxon>
        <taxon>Pseudomonadati</taxon>
        <taxon>Pseudomonadota</taxon>
        <taxon>Alphaproteobacteria</taxon>
        <taxon>Sphingomonadales</taxon>
        <taxon>Sphingomonadaceae</taxon>
        <taxon>Novosphingobium</taxon>
    </lineage>
</organism>
<reference evidence="2 3" key="1">
    <citation type="submission" date="2023-03" db="EMBL/GenBank/DDBJ databases">
        <title>Novosphingobium cyanobacteriorum sp. nov., isolated from a eutrophic reservoir during the Microcystis bloom period.</title>
        <authorList>
            <person name="Kang M."/>
            <person name="Le V."/>
            <person name="Ko S.-R."/>
            <person name="Lee S.-A."/>
            <person name="Ahn C.-Y."/>
        </authorList>
    </citation>
    <scope>NUCLEOTIDE SEQUENCE [LARGE SCALE GENOMIC DNA]</scope>
    <source>
        <strain evidence="2 3">HBC54</strain>
    </source>
</reference>
<comment type="caution">
    <text evidence="2">The sequence shown here is derived from an EMBL/GenBank/DDBJ whole genome shotgun (WGS) entry which is preliminary data.</text>
</comment>
<name>A0ABT6CNJ7_9SPHN</name>
<protein>
    <submittedName>
        <fullName evidence="2">DUF4178 domain-containing protein</fullName>
    </submittedName>
</protein>
<keyword evidence="3" id="KW-1185">Reference proteome</keyword>
<evidence type="ECO:0000313" key="3">
    <source>
        <dbReference type="Proteomes" id="UP001222770"/>
    </source>
</evidence>
<evidence type="ECO:0000313" key="2">
    <source>
        <dbReference type="EMBL" id="MDF8335104.1"/>
    </source>
</evidence>
<dbReference type="Proteomes" id="UP001222770">
    <property type="component" value="Unassembled WGS sequence"/>
</dbReference>
<dbReference type="EMBL" id="JAROCY010000021">
    <property type="protein sequence ID" value="MDF8335104.1"/>
    <property type="molecule type" value="Genomic_DNA"/>
</dbReference>
<dbReference type="RefSeq" id="WP_277279939.1">
    <property type="nucleotide sequence ID" value="NZ_JAROCY010000021.1"/>
</dbReference>
<accession>A0ABT6CNJ7</accession>